<evidence type="ECO:0000259" key="1">
    <source>
        <dbReference type="Pfam" id="PF00149"/>
    </source>
</evidence>
<dbReference type="AlphaFoldDB" id="A0A7S1Q501"/>
<organism evidence="2">
    <name type="scientific">Alexandrium catenella</name>
    <name type="common">Red tide dinoflagellate</name>
    <name type="synonym">Gonyaulax catenella</name>
    <dbReference type="NCBI Taxonomy" id="2925"/>
    <lineage>
        <taxon>Eukaryota</taxon>
        <taxon>Sar</taxon>
        <taxon>Alveolata</taxon>
        <taxon>Dinophyceae</taxon>
        <taxon>Gonyaulacales</taxon>
        <taxon>Pyrocystaceae</taxon>
        <taxon>Alexandrium</taxon>
    </lineage>
</organism>
<dbReference type="PANTHER" id="PTHR12905">
    <property type="entry name" value="METALLOPHOSPHOESTERASE"/>
    <property type="match status" value="1"/>
</dbReference>
<protein>
    <recommendedName>
        <fullName evidence="1">Calcineurin-like phosphoesterase domain-containing protein</fullName>
    </recommendedName>
</protein>
<dbReference type="InterPro" id="IPR051693">
    <property type="entry name" value="UPF0046_metallophosphoest"/>
</dbReference>
<reference evidence="2" key="1">
    <citation type="submission" date="2021-01" db="EMBL/GenBank/DDBJ databases">
        <authorList>
            <person name="Corre E."/>
            <person name="Pelletier E."/>
            <person name="Niang G."/>
            <person name="Scheremetjew M."/>
            <person name="Finn R."/>
            <person name="Kale V."/>
            <person name="Holt S."/>
            <person name="Cochrane G."/>
            <person name="Meng A."/>
            <person name="Brown T."/>
            <person name="Cohen L."/>
        </authorList>
    </citation>
    <scope>NUCLEOTIDE SEQUENCE</scope>
    <source>
        <strain evidence="2">OF101</strain>
    </source>
</reference>
<dbReference type="GO" id="GO:0016787">
    <property type="term" value="F:hydrolase activity"/>
    <property type="evidence" value="ECO:0007669"/>
    <property type="project" value="InterPro"/>
</dbReference>
<dbReference type="Gene3D" id="3.60.21.10">
    <property type="match status" value="1"/>
</dbReference>
<dbReference type="SUPFAM" id="SSF56300">
    <property type="entry name" value="Metallo-dependent phosphatases"/>
    <property type="match status" value="1"/>
</dbReference>
<sequence>MDQTYYIMSVNWGRLLNTHGSGVSLWNHGSVDVSAVVAAGDAPAEAGNVRWRLLECPHQSDVLYIVSDRHPAFLDTHGTDLKVWNNSGRDISSIIAGNTSSHAGNIRWRMLDCPHQPGVFYIVNVRHGTFLDADGGAVSLWNHGGKEAAAAIAENTSRYAANIRWHLLPVDRHADGGTPSPAVAPVRHEAPVQQPRPPLREVRIVHLSDTHAMHRDIEGQFPLPEGDVLVHTGDFSNHGTDAEIADFDAWLGEVGRRYPHTLVIPGNHDWWGALRQIEAGELSPQAAVRRGYMQSKLRNARVLSHEEVELFGVKIFGSPWSPWQKDGRPDRVGHHSPAYADALKAWQDVGGSEDVFSLIPPDVDVLMTHGPADAILDCLGTPGRGWGSSKRLREAIVRAKPRMHLFGHLHEQRGEYRRGTAGFSGGVEYTLHGKRFPTTGPPPADYPCELISCNAMCNHEGLDGTGRKSIAGPARLICVTPR</sequence>
<dbReference type="PANTHER" id="PTHR12905:SF0">
    <property type="entry name" value="CALCINEURIN-LIKE PHOSPHOESTERASE DOMAIN-CONTAINING PROTEIN"/>
    <property type="match status" value="1"/>
</dbReference>
<feature type="domain" description="Calcineurin-like phosphoesterase" evidence="1">
    <location>
        <begin position="203"/>
        <end position="411"/>
    </location>
</feature>
<dbReference type="InterPro" id="IPR035992">
    <property type="entry name" value="Ricin_B-like_lectins"/>
</dbReference>
<dbReference type="SUPFAM" id="SSF50370">
    <property type="entry name" value="Ricin B-like lectins"/>
    <property type="match status" value="1"/>
</dbReference>
<dbReference type="Pfam" id="PF00149">
    <property type="entry name" value="Metallophos"/>
    <property type="match status" value="1"/>
</dbReference>
<dbReference type="EMBL" id="HBGE01028486">
    <property type="protein sequence ID" value="CAD9120710.1"/>
    <property type="molecule type" value="Transcribed_RNA"/>
</dbReference>
<name>A0A7S1Q501_ALECA</name>
<accession>A0A7S1Q501</accession>
<dbReference type="InterPro" id="IPR004843">
    <property type="entry name" value="Calcineurin-like_PHP"/>
</dbReference>
<dbReference type="InterPro" id="IPR029052">
    <property type="entry name" value="Metallo-depent_PP-like"/>
</dbReference>
<evidence type="ECO:0000313" key="2">
    <source>
        <dbReference type="EMBL" id="CAD9120710.1"/>
    </source>
</evidence>
<proteinExistence type="predicted"/>
<gene>
    <name evidence="2" type="ORF">ACAT0790_LOCUS17112</name>
</gene>